<dbReference type="GO" id="GO:0090729">
    <property type="term" value="F:toxin activity"/>
    <property type="evidence" value="ECO:0007669"/>
    <property type="project" value="InterPro"/>
</dbReference>
<organism evidence="2 3">
    <name type="scientific">Gibberella intermedia</name>
    <name type="common">Bulb rot disease fungus</name>
    <name type="synonym">Fusarium proliferatum</name>
    <dbReference type="NCBI Taxonomy" id="948311"/>
    <lineage>
        <taxon>Eukaryota</taxon>
        <taxon>Fungi</taxon>
        <taxon>Dikarya</taxon>
        <taxon>Ascomycota</taxon>
        <taxon>Pezizomycotina</taxon>
        <taxon>Sordariomycetes</taxon>
        <taxon>Hypocreomycetidae</taxon>
        <taxon>Hypocreales</taxon>
        <taxon>Nectriaceae</taxon>
        <taxon>Fusarium</taxon>
        <taxon>Fusarium fujikuroi species complex</taxon>
    </lineage>
</organism>
<accession>A0A365NK49</accession>
<dbReference type="Gene3D" id="1.20.190.10">
    <property type="entry name" value="Pesticidal crystal protein, N-terminal domain"/>
    <property type="match status" value="1"/>
</dbReference>
<comment type="caution">
    <text evidence="2">The sequence shown here is derived from an EMBL/GenBank/DDBJ whole genome shotgun (WGS) entry which is preliminary data.</text>
</comment>
<name>A0A365NK49_GIBIN</name>
<proteinExistence type="predicted"/>
<evidence type="ECO:0000313" key="3">
    <source>
        <dbReference type="Proteomes" id="UP000251714"/>
    </source>
</evidence>
<dbReference type="InterPro" id="IPR005639">
    <property type="entry name" value="Pest_crys_dom_I"/>
</dbReference>
<dbReference type="GO" id="GO:0001907">
    <property type="term" value="P:symbiont-mediated killing of host cell"/>
    <property type="evidence" value="ECO:0007669"/>
    <property type="project" value="InterPro"/>
</dbReference>
<dbReference type="PANTHER" id="PTHR37003">
    <property type="entry name" value="ENDOTOXIN_N DOMAIN-CONTAINING PROTEIN-RELATED"/>
    <property type="match status" value="1"/>
</dbReference>
<dbReference type="InterPro" id="IPR038979">
    <property type="entry name" value="Pest_crys"/>
</dbReference>
<dbReference type="AlphaFoldDB" id="A0A365NK49"/>
<dbReference type="Proteomes" id="UP000251714">
    <property type="component" value="Unassembled WGS sequence"/>
</dbReference>
<protein>
    <recommendedName>
        <fullName evidence="1">Pesticidal crystal protein domain-containing protein</fullName>
    </recommendedName>
</protein>
<reference evidence="2 3" key="1">
    <citation type="submission" date="2017-12" db="EMBL/GenBank/DDBJ databases">
        <title>Genome sequence of the mycotoxigenic crop pathogen Fusarium proliferatum, strain ITEM 2341 from Date Palm.</title>
        <authorList>
            <person name="Almiman B.F."/>
            <person name="Shittu T.A."/>
            <person name="Muthumeenakshi S."/>
            <person name="Baroncelli R."/>
            <person name="Sreenivasaprasada S."/>
        </authorList>
    </citation>
    <scope>NUCLEOTIDE SEQUENCE [LARGE SCALE GENOMIC DNA]</scope>
    <source>
        <strain evidence="2 3">ITEM 2341</strain>
    </source>
</reference>
<dbReference type="PANTHER" id="PTHR37003:SF2">
    <property type="entry name" value="PESTICIDAL CRYSTAL PROTEIN N-TERMINAL DOMAIN-CONTAINING PROTEIN"/>
    <property type="match status" value="1"/>
</dbReference>
<gene>
    <name evidence="2" type="ORF">FPRO05_07531</name>
</gene>
<dbReference type="EMBL" id="PKMI01000002">
    <property type="protein sequence ID" value="RBA21217.1"/>
    <property type="molecule type" value="Genomic_DNA"/>
</dbReference>
<dbReference type="Pfam" id="PF03945">
    <property type="entry name" value="Endotoxin_N"/>
    <property type="match status" value="1"/>
</dbReference>
<dbReference type="SUPFAM" id="SSF56849">
    <property type="entry name" value="delta-Endotoxin (insectocide), N-terminal domain"/>
    <property type="match status" value="1"/>
</dbReference>
<dbReference type="InterPro" id="IPR036716">
    <property type="entry name" value="Pest_crys_N_sf"/>
</dbReference>
<feature type="domain" description="Pesticidal crystal protein" evidence="1">
    <location>
        <begin position="42"/>
        <end position="205"/>
    </location>
</feature>
<evidence type="ECO:0000313" key="2">
    <source>
        <dbReference type="EMBL" id="RBA21217.1"/>
    </source>
</evidence>
<evidence type="ECO:0000259" key="1">
    <source>
        <dbReference type="Pfam" id="PF03945"/>
    </source>
</evidence>
<sequence>MVKIDEDFLNKAIKKGLDTIQKGEHLDIEDPNEIGKFIFGILASGLELIPGYGDALAAVLNLFSSLIFQPKSAADIWEKLFKRIEQMIDSKIEEYHLETLKEKLTGLDAAISDFSTLVEKHDEGKDVTTLLLGYFASLHQTMIISMSEFTSPKYGVASLPWFALAATMHLKLLGDGIQHGRKWGFSADEVEFLQETFDKLTTETAAVSHAEIASRHKLFLENLMLDDSKMSSVPAETLEKWKAVHSYLSAMDDATHAIPAIDTSSYVTYAKATYQAGRDNVKPEWEGLSGYDIGAKDGAIFRAKMQYDANMTIHVLNYADFWPYLAGKPVTEEALVNLDREIFASRGRYDIHVNGNPWVDKPFPPVKRGNNDQITAIYLFPNTILHSLLSWLAVAAPVFSAPADAHSPLDARACTTPANTLKNPSFESSALTPWVFKPTYVKLGSATVVKSGYKSDRAIQAAGTSGYNEPTSYNKLSQTFKICKAARFQLSWSMLLPKNSVGYTAPSKPGLFVEAKAPDGLSHSMGSFSFDTKTFSSNIYTPSFKGTHKVDQWVNFVADFPSSQTGTWTISMEWYVMGPGAKGSKTSTLKFKMDNFVVKPK</sequence>